<dbReference type="PROSITE" id="PS00455">
    <property type="entry name" value="AMP_BINDING"/>
    <property type="match status" value="1"/>
</dbReference>
<dbReference type="GO" id="GO:0008483">
    <property type="term" value="F:transaminase activity"/>
    <property type="evidence" value="ECO:0007669"/>
    <property type="project" value="InterPro"/>
</dbReference>
<dbReference type="SMART" id="SM00825">
    <property type="entry name" value="PKS_KS"/>
    <property type="match status" value="1"/>
</dbReference>
<keyword evidence="4" id="KW-0808">Transferase</keyword>
<dbReference type="CDD" id="cd00833">
    <property type="entry name" value="PKS"/>
    <property type="match status" value="1"/>
</dbReference>
<dbReference type="InterPro" id="IPR000873">
    <property type="entry name" value="AMP-dep_synth/lig_dom"/>
</dbReference>
<dbReference type="PANTHER" id="PTHR43775">
    <property type="entry name" value="FATTY ACID SYNTHASE"/>
    <property type="match status" value="1"/>
</dbReference>
<dbReference type="InterPro" id="IPR009081">
    <property type="entry name" value="PP-bd_ACP"/>
</dbReference>
<dbReference type="Gene3D" id="3.30.559.30">
    <property type="entry name" value="Nonribosomal peptide synthetase, condensation domain"/>
    <property type="match status" value="1"/>
</dbReference>
<dbReference type="Pfam" id="PF00550">
    <property type="entry name" value="PP-binding"/>
    <property type="match status" value="2"/>
</dbReference>
<keyword evidence="5" id="KW-0663">Pyridoxal phosphate</keyword>
<dbReference type="Proteomes" id="UP000182409">
    <property type="component" value="Unassembled WGS sequence"/>
</dbReference>
<evidence type="ECO:0000256" key="2">
    <source>
        <dbReference type="ARBA" id="ARBA00022450"/>
    </source>
</evidence>
<dbReference type="InterPro" id="IPR018201">
    <property type="entry name" value="Ketoacyl_synth_AS"/>
</dbReference>
<dbReference type="GO" id="GO:0004315">
    <property type="term" value="F:3-oxoacyl-[acyl-carrier-protein] synthase activity"/>
    <property type="evidence" value="ECO:0007669"/>
    <property type="project" value="InterPro"/>
</dbReference>
<dbReference type="InterPro" id="IPR020841">
    <property type="entry name" value="PKS_Beta-ketoAc_synthase_dom"/>
</dbReference>
<dbReference type="GO" id="GO:0006633">
    <property type="term" value="P:fatty acid biosynthetic process"/>
    <property type="evidence" value="ECO:0007669"/>
    <property type="project" value="InterPro"/>
</dbReference>
<dbReference type="Gene3D" id="3.30.300.30">
    <property type="match status" value="1"/>
</dbReference>
<accession>A0A1H4SI40</accession>
<dbReference type="SMART" id="SM00823">
    <property type="entry name" value="PKS_PP"/>
    <property type="match status" value="1"/>
</dbReference>
<dbReference type="SUPFAM" id="SSF53901">
    <property type="entry name" value="Thiolase-like"/>
    <property type="match status" value="1"/>
</dbReference>
<dbReference type="GO" id="GO:0031177">
    <property type="term" value="F:phosphopantetheine binding"/>
    <property type="evidence" value="ECO:0007669"/>
    <property type="project" value="InterPro"/>
</dbReference>
<dbReference type="FunFam" id="3.30.300.30:FF:000010">
    <property type="entry name" value="Enterobactin synthetase component F"/>
    <property type="match status" value="1"/>
</dbReference>
<evidence type="ECO:0000256" key="6">
    <source>
        <dbReference type="ARBA" id="ARBA00029443"/>
    </source>
</evidence>
<dbReference type="SUPFAM" id="SSF52151">
    <property type="entry name" value="FabD/lysophospholipase-like"/>
    <property type="match status" value="1"/>
</dbReference>
<dbReference type="FunFam" id="3.40.50.980:FF:000001">
    <property type="entry name" value="Non-ribosomal peptide synthetase"/>
    <property type="match status" value="1"/>
</dbReference>
<name>A0A1H4SI40_9BACT</name>
<dbReference type="Gene3D" id="3.40.366.10">
    <property type="entry name" value="Malonyl-Coenzyme A Acyl Carrier Protein, domain 2"/>
    <property type="match status" value="1"/>
</dbReference>
<dbReference type="InterPro" id="IPR042099">
    <property type="entry name" value="ANL_N_sf"/>
</dbReference>
<gene>
    <name evidence="9" type="ORF">SAMN05443244_3461</name>
</gene>
<dbReference type="InterPro" id="IPR049704">
    <property type="entry name" value="Aminotrans_3_PPA_site"/>
</dbReference>
<protein>
    <submittedName>
        <fullName evidence="9">Amino acid adenylation domain-containing protein</fullName>
    </submittedName>
</protein>
<reference evidence="9 10" key="1">
    <citation type="submission" date="2016-10" db="EMBL/GenBank/DDBJ databases">
        <authorList>
            <person name="de Groot N.N."/>
        </authorList>
    </citation>
    <scope>NUCLEOTIDE SEQUENCE [LARGE SCALE GENOMIC DNA]</scope>
    <source>
        <strain evidence="9 10">AB35.6</strain>
    </source>
</reference>
<sequence>MRHTFTENDIAIIGMGGRFPGANDVESFWQNLMDGIDTVTRLSAEEIDSSIPLADRTASNYVRSRGLIDHAIDFDADLFRFLPREAEVTDPQQRVLMEVVWSALENSGYAPRTHSQRIGLCVGCSINTYMLGVLSNDPTFLTNMVHRYQVGSFSELVGNGQDFLATRIGYKLGFTGPVMTVQSACSTSLLAVAQACDILRADQADMAVAGGVSVTFPERRGYAHDPGGIVSSDGHCRPFDAEASGTVFGSGAAVVVLKKALNAIRDGDHIVAVIRGVGISNDGSERMGFAAPCATGQSAAISMALRDAEVTASQVGYIECHGTGTPLGDPIEISGLNAAFEGAERQGEPCVLGSVKGNVGHLDVAAGVTGLIKAALTLEREAIPGTKYFSKPNANLPLNPRQFVFDGQPRTWKRNGTPRYAGVSAFGLGGTNVHLVLREALPVTDTPSLRTSEVLVISGATEKAARETWLAVQQAIATSERCTMPHAAFTLACGRERLSKRLAVTASWADEGGWTFAESAIKASSSSHPPKVAFLFPGQGAQHPGMGSGLYRSQPLYRNIVNECAEFLEPIVGVDMRKFLLGERTDEALAEQLRMTKYSQPALFIVAYAMARLWIHWGVLPARMVGHSLGELVAACLAGVIPLQDALYAVAQRGALMDSRPTGEMLAVMARLEQVQDVIATLAGLDIAAINAPNAIVIAGSPDDIAAARLQFSNLDIQSQSLKTSHAFHSRAMDAVMEPLETLFAVFTLRAPEVPIISTVTGQQLTAAQAMSPRYWAEHCRHTVDFAGAVRTLRETEPEMVFIECGAGNILTSLMRRQMPSSASIFPSLPSPLSTTQDDQAIATTVGAVWSAGVEIDWPRFYENDNPTRIPLPGYSFQRRQFIATSQATPAITPILQVPIPLQETVNMSTPACLPRTNARAEKLSRQIADILTELAGVDLSEDNEDTSFLELGLDSLFLTQLATKLQRTFAVDISFRDLLNDLSSIAALAQHLDATLPAEPTPAPTRPPAEVAVSAGSGSGASLKDLVQQQLLAMNALFQQQLSALSQMDGDAAPAPANAPDTAAINTADTPIVDIALRSSPRFRKTPPTDAGPEETPEQKAFVASLIAGYSTKTAGSKQHTQQFRTVHADPRNMTGFRKEWKEISYPLVVGHAKGSRLWDVDGNEYIDFVNGFGPTMFGHSPDFVLKAVQEQLADSIAIGPQTPLAGPTAELVSELTGMERVTFCNTGSEAVMAAMRLARTVTGRDKVMFFAGDYHGQFDEVLVRGLIRNGQPVTLPSAPGIPTNNLSNIVVFDYGDPEALLYLKEHADEMAAVIVEPVQSRHPDLQPFEFLHNLRAITKRTKIALVFDEVVTGFRLHAGGAQAHFGIRADMASYGKVAGGGMPIGILAGSPRFMDALDGGAWTFGDDSLPEAGMTFFAGTFVRHPLAIAATKATLEHIRDGGDELYSTINANADWFVQQAAQLFHDLDVPFTMEHLGSVMYLAIPAEIRSSGLLFVLLRHRGIYALEHFPLYLTTEHSSQDLQLFLDALRDSIVDLQRVGLLPSSHSTLPQGPDIAPLTDAQMEVLMAAQASDAANCVFNESCRVTLAGVCDEEKLKAAWKQLCLRHPAMRAVLQRNQPMMEVLGATSADLAVIDLQDVSNPNEAVARFIATDAETPFDLYNGPLVRACLLRTDKDASTLVLTAHHIVCDGWSTNVMLSDLGELYTAAVEMRAPDLPVAASFLDYAQEKAAQAPSDKKDLTFWREQLTSIPELPNLPQQKMPLAERTYRGNTLFVQCPSQLTQQLRRMGAAVGCTLFSTLFSAWALVLMKLSGQDELAVLIPAAQQASLPNGEMIGHCVHLLPIITRTSSEEKLSSYMVGTKRQILNAYDHQEVTYGTMVHELGIPRQAGRLPISELQFNLEKMGSLSSFKTLQASARANAKAFVNFDLFLNIVEAPEGLRLECDYNSDRYTEDQVGNWMQAYQHLLQSFLEHSDGVVADTSLATTEAFPLALRSNGAGIAGQSVLEWIDRQTGATPGVPAIEFYGRKLTYAELKRRSMAIATRLREAGIGSGDYVALLLDRSPDMISALLGVMRSGATYIPLDPSMPMDRTKAITQSLPISCVITSEEHAQVPQELALPKLLISSITDSDAPNPTALPGAADVAYVIFTSGSTGKPKGVSITHGNLLNSIAGIAEVVHCTADTRLMAVTTISFDIAAMELLMPLMYGGTVVIASRADAADGARLSRMLHAAKINMMQATPSTWRMLADANIPQPTLSMICGGEAWDRALADRLHVLGGRLWNFYGPTETTIWSGYQEVLPGDRPVSISHALPRQSLYVLDQHLRPLPVGLPGELCIGGLSVGLGYFGDPARTKDRFVPDHFAPSSAAHLYRTGDRATLTAEGCIQFAGRMDDQFKLRGFRIEPGEIEAALRTMPAVEQAVVVLRADTLGNDRLVAFLKVRESEHLLSEEVLQERLSQLLPDYMVPAFFVTLARLPLTANGKIDRKSLPGLEIVPKPDVFTVPPPPRSKDEAVLAKICAETLGLDDVDIDRSLFAVGADSLHIFQIASKGSKAGLPITARHLMKLKSIRNVCAALSVAAADTASSSHHVPAEVLAAQPGSGMHFGGQF</sequence>
<comment type="cofactor">
    <cofactor evidence="1">
        <name>pyridoxal 5'-phosphate</name>
        <dbReference type="ChEBI" id="CHEBI:597326"/>
    </cofactor>
</comment>
<feature type="domain" description="Carrier" evidence="7">
    <location>
        <begin position="2507"/>
        <end position="2581"/>
    </location>
</feature>
<dbReference type="InterPro" id="IPR010071">
    <property type="entry name" value="AA_adenyl_dom"/>
</dbReference>
<dbReference type="InterPro" id="IPR020806">
    <property type="entry name" value="PKS_PP-bd"/>
</dbReference>
<dbReference type="InterPro" id="IPR025110">
    <property type="entry name" value="AMP-bd_C"/>
</dbReference>
<dbReference type="Pfam" id="PF00698">
    <property type="entry name" value="Acyl_transf_1"/>
    <property type="match status" value="1"/>
</dbReference>
<dbReference type="PROSITE" id="PS50075">
    <property type="entry name" value="CARRIER"/>
    <property type="match status" value="2"/>
</dbReference>
<dbReference type="CDD" id="cd00610">
    <property type="entry name" value="OAT_like"/>
    <property type="match status" value="1"/>
</dbReference>
<dbReference type="Pfam" id="PF00501">
    <property type="entry name" value="AMP-binding"/>
    <property type="match status" value="1"/>
</dbReference>
<dbReference type="Gene3D" id="3.40.47.10">
    <property type="match status" value="1"/>
</dbReference>
<dbReference type="InterPro" id="IPR016039">
    <property type="entry name" value="Thiolase-like"/>
</dbReference>
<evidence type="ECO:0000259" key="7">
    <source>
        <dbReference type="PROSITE" id="PS50075"/>
    </source>
</evidence>
<evidence type="ECO:0000259" key="8">
    <source>
        <dbReference type="PROSITE" id="PS52004"/>
    </source>
</evidence>
<dbReference type="Gene3D" id="3.30.70.250">
    <property type="entry name" value="Malonyl-CoA ACP transacylase, ACP-binding"/>
    <property type="match status" value="1"/>
</dbReference>
<dbReference type="InterPro" id="IPR023213">
    <property type="entry name" value="CAT-like_dom_sf"/>
</dbReference>
<dbReference type="RefSeq" id="WP_074655226.1">
    <property type="nucleotide sequence ID" value="NZ_FNSD01000001.1"/>
</dbReference>
<dbReference type="PROSITE" id="PS52004">
    <property type="entry name" value="KS3_2"/>
    <property type="match status" value="1"/>
</dbReference>
<keyword evidence="3" id="KW-0597">Phosphoprotein</keyword>
<dbReference type="SUPFAM" id="SSF47336">
    <property type="entry name" value="ACP-like"/>
    <property type="match status" value="2"/>
</dbReference>
<dbReference type="Gene3D" id="3.90.1150.10">
    <property type="entry name" value="Aspartate Aminotransferase, domain 1"/>
    <property type="match status" value="1"/>
</dbReference>
<dbReference type="Pfam" id="PF13193">
    <property type="entry name" value="AMP-binding_C"/>
    <property type="match status" value="1"/>
</dbReference>
<dbReference type="Gene3D" id="3.30.70.3290">
    <property type="match status" value="1"/>
</dbReference>
<dbReference type="Gene3D" id="3.40.50.12780">
    <property type="entry name" value="N-terminal domain of ligase-like"/>
    <property type="match status" value="1"/>
</dbReference>
<dbReference type="OrthoDB" id="9765680at2"/>
<dbReference type="Pfam" id="PF16197">
    <property type="entry name" value="KAsynt_C_assoc"/>
    <property type="match status" value="1"/>
</dbReference>
<dbReference type="GO" id="GO:0044550">
    <property type="term" value="P:secondary metabolite biosynthetic process"/>
    <property type="evidence" value="ECO:0007669"/>
    <property type="project" value="UniProtKB-ARBA"/>
</dbReference>
<dbReference type="InterPro" id="IPR020845">
    <property type="entry name" value="AMP-binding_CS"/>
</dbReference>
<dbReference type="Pfam" id="PF02801">
    <property type="entry name" value="Ketoacyl-synt_C"/>
    <property type="match status" value="1"/>
</dbReference>
<dbReference type="InterPro" id="IPR001242">
    <property type="entry name" value="Condensation_dom"/>
</dbReference>
<dbReference type="InterPro" id="IPR014030">
    <property type="entry name" value="Ketoacyl_synth_N"/>
</dbReference>
<dbReference type="PROSITE" id="PS00600">
    <property type="entry name" value="AA_TRANSFER_CLASS_3"/>
    <property type="match status" value="1"/>
</dbReference>
<dbReference type="Pfam" id="PF00668">
    <property type="entry name" value="Condensation"/>
    <property type="match status" value="1"/>
</dbReference>
<dbReference type="GO" id="GO:0030170">
    <property type="term" value="F:pyridoxal phosphate binding"/>
    <property type="evidence" value="ECO:0007669"/>
    <property type="project" value="InterPro"/>
</dbReference>
<dbReference type="SUPFAM" id="SSF52777">
    <property type="entry name" value="CoA-dependent acyltransferases"/>
    <property type="match status" value="2"/>
</dbReference>
<dbReference type="SUPFAM" id="SSF55048">
    <property type="entry name" value="Probable ACP-binding domain of malonyl-CoA ACP transacylase"/>
    <property type="match status" value="1"/>
</dbReference>
<dbReference type="InterPro" id="IPR032821">
    <property type="entry name" value="PKS_assoc"/>
</dbReference>
<dbReference type="GO" id="GO:0004312">
    <property type="term" value="F:fatty acid synthase activity"/>
    <property type="evidence" value="ECO:0007669"/>
    <property type="project" value="TreeGrafter"/>
</dbReference>
<dbReference type="SUPFAM" id="SSF53383">
    <property type="entry name" value="PLP-dependent transferases"/>
    <property type="match status" value="1"/>
</dbReference>
<evidence type="ECO:0000256" key="5">
    <source>
        <dbReference type="ARBA" id="ARBA00022898"/>
    </source>
</evidence>
<dbReference type="InterPro" id="IPR005814">
    <property type="entry name" value="Aminotrans_3"/>
</dbReference>
<dbReference type="InterPro" id="IPR016036">
    <property type="entry name" value="Malonyl_transacylase_ACP-bd"/>
</dbReference>
<dbReference type="PROSITE" id="PS00606">
    <property type="entry name" value="KS3_1"/>
    <property type="match status" value="1"/>
</dbReference>
<comment type="similarity">
    <text evidence="6">In the C-terminal section; belongs to the NRP synthetase family.</text>
</comment>
<keyword evidence="2" id="KW-0596">Phosphopantetheine</keyword>
<evidence type="ECO:0000313" key="9">
    <source>
        <dbReference type="EMBL" id="SEC43852.1"/>
    </source>
</evidence>
<feature type="domain" description="Ketosynthase family 3 (KS3)" evidence="8">
    <location>
        <begin position="7"/>
        <end position="439"/>
    </location>
</feature>
<evidence type="ECO:0000256" key="4">
    <source>
        <dbReference type="ARBA" id="ARBA00022679"/>
    </source>
</evidence>
<dbReference type="InterPro" id="IPR050091">
    <property type="entry name" value="PKS_NRPS_Biosynth_Enz"/>
</dbReference>
<dbReference type="Pfam" id="PF00109">
    <property type="entry name" value="ketoacyl-synt"/>
    <property type="match status" value="1"/>
</dbReference>
<dbReference type="InterPro" id="IPR001227">
    <property type="entry name" value="Ac_transferase_dom_sf"/>
</dbReference>
<feature type="domain" description="Carrier" evidence="7">
    <location>
        <begin position="922"/>
        <end position="997"/>
    </location>
</feature>
<dbReference type="InterPro" id="IPR014031">
    <property type="entry name" value="Ketoacyl_synth_C"/>
</dbReference>
<dbReference type="EMBL" id="FNSD01000001">
    <property type="protein sequence ID" value="SEC43852.1"/>
    <property type="molecule type" value="Genomic_DNA"/>
</dbReference>
<dbReference type="Gene3D" id="3.40.640.10">
    <property type="entry name" value="Type I PLP-dependent aspartate aminotransferase-like (Major domain)"/>
    <property type="match status" value="1"/>
</dbReference>
<dbReference type="InterPro" id="IPR015424">
    <property type="entry name" value="PyrdxlP-dep_Trfase"/>
</dbReference>
<dbReference type="SUPFAM" id="SSF56801">
    <property type="entry name" value="Acetyl-CoA synthetase-like"/>
    <property type="match status" value="1"/>
</dbReference>
<dbReference type="InterPro" id="IPR036736">
    <property type="entry name" value="ACP-like_sf"/>
</dbReference>
<dbReference type="InterPro" id="IPR014043">
    <property type="entry name" value="Acyl_transferase_dom"/>
</dbReference>
<evidence type="ECO:0000256" key="1">
    <source>
        <dbReference type="ARBA" id="ARBA00001933"/>
    </source>
</evidence>
<dbReference type="PANTHER" id="PTHR43775:SF51">
    <property type="entry name" value="INACTIVE PHENOLPHTHIOCEROL SYNTHESIS POLYKETIDE SYNTHASE TYPE I PKS1-RELATED"/>
    <property type="match status" value="1"/>
</dbReference>
<dbReference type="SMART" id="SM00827">
    <property type="entry name" value="PKS_AT"/>
    <property type="match status" value="1"/>
</dbReference>
<proteinExistence type="inferred from homology"/>
<dbReference type="Gene3D" id="1.10.1200.10">
    <property type="entry name" value="ACP-like"/>
    <property type="match status" value="2"/>
</dbReference>
<dbReference type="Gene3D" id="3.30.559.10">
    <property type="entry name" value="Chloramphenicol acetyltransferase-like domain"/>
    <property type="match status" value="1"/>
</dbReference>
<dbReference type="InterPro" id="IPR016035">
    <property type="entry name" value="Acyl_Trfase/lysoPLipase"/>
</dbReference>
<dbReference type="NCBIfam" id="TIGR01733">
    <property type="entry name" value="AA-adenyl-dom"/>
    <property type="match status" value="1"/>
</dbReference>
<evidence type="ECO:0000256" key="3">
    <source>
        <dbReference type="ARBA" id="ARBA00022553"/>
    </source>
</evidence>
<dbReference type="InterPro" id="IPR015421">
    <property type="entry name" value="PyrdxlP-dep_Trfase_major"/>
</dbReference>
<organism evidence="9 10">
    <name type="scientific">Terriglobus roseus</name>
    <dbReference type="NCBI Taxonomy" id="392734"/>
    <lineage>
        <taxon>Bacteria</taxon>
        <taxon>Pseudomonadati</taxon>
        <taxon>Acidobacteriota</taxon>
        <taxon>Terriglobia</taxon>
        <taxon>Terriglobales</taxon>
        <taxon>Acidobacteriaceae</taxon>
        <taxon>Terriglobus</taxon>
    </lineage>
</organism>
<dbReference type="InterPro" id="IPR015422">
    <property type="entry name" value="PyrdxlP-dep_Trfase_small"/>
</dbReference>
<dbReference type="InterPro" id="IPR045851">
    <property type="entry name" value="AMP-bd_C_sf"/>
</dbReference>
<evidence type="ECO:0000313" key="10">
    <source>
        <dbReference type="Proteomes" id="UP000182409"/>
    </source>
</evidence>
<dbReference type="Pfam" id="PF00202">
    <property type="entry name" value="Aminotran_3"/>
    <property type="match status" value="1"/>
</dbReference>